<dbReference type="InterPro" id="IPR017871">
    <property type="entry name" value="ABC_transporter-like_CS"/>
</dbReference>
<proteinExistence type="predicted"/>
<feature type="domain" description="ABC transporter" evidence="4">
    <location>
        <begin position="6"/>
        <end position="240"/>
    </location>
</feature>
<dbReference type="PANTHER" id="PTHR42711:SF15">
    <property type="entry name" value="ABC-TYPE MULTIDRUG TRANSPORT SYSTEM, ATPASE COMPONENT"/>
    <property type="match status" value="1"/>
</dbReference>
<dbReference type="InterPro" id="IPR003593">
    <property type="entry name" value="AAA+_ATPase"/>
</dbReference>
<dbReference type="Gene3D" id="3.40.50.300">
    <property type="entry name" value="P-loop containing nucleotide triphosphate hydrolases"/>
    <property type="match status" value="1"/>
</dbReference>
<reference evidence="5" key="1">
    <citation type="submission" date="2016-10" db="EMBL/GenBank/DDBJ databases">
        <title>Sequence of Gallionella enrichment culture.</title>
        <authorList>
            <person name="Poehlein A."/>
            <person name="Muehling M."/>
            <person name="Daniel R."/>
        </authorList>
    </citation>
    <scope>NUCLEOTIDE SEQUENCE</scope>
</reference>
<dbReference type="Pfam" id="PF00005">
    <property type="entry name" value="ABC_tran"/>
    <property type="match status" value="1"/>
</dbReference>
<dbReference type="GO" id="GO:0005524">
    <property type="term" value="F:ATP binding"/>
    <property type="evidence" value="ECO:0007669"/>
    <property type="project" value="UniProtKB-KW"/>
</dbReference>
<keyword evidence="3 5" id="KW-0067">ATP-binding</keyword>
<dbReference type="SUPFAM" id="SSF52540">
    <property type="entry name" value="P-loop containing nucleoside triphosphate hydrolases"/>
    <property type="match status" value="1"/>
</dbReference>
<organism evidence="5">
    <name type="scientific">mine drainage metagenome</name>
    <dbReference type="NCBI Taxonomy" id="410659"/>
    <lineage>
        <taxon>unclassified sequences</taxon>
        <taxon>metagenomes</taxon>
        <taxon>ecological metagenomes</taxon>
    </lineage>
</organism>
<dbReference type="GO" id="GO:0016887">
    <property type="term" value="F:ATP hydrolysis activity"/>
    <property type="evidence" value="ECO:0007669"/>
    <property type="project" value="InterPro"/>
</dbReference>
<keyword evidence="2" id="KW-0547">Nucleotide-binding</keyword>
<dbReference type="EC" id="3.6.3.-" evidence="5"/>
<evidence type="ECO:0000256" key="3">
    <source>
        <dbReference type="ARBA" id="ARBA00022840"/>
    </source>
</evidence>
<sequence length="314" mass="34090">MTANAIEIQGLRKTYRAMGNQPPKEALKGIDLNIPAGSIFGLLGPNGAGKSTLINILAGLVLKTEGRVKIWGFDQDVNPRQSRAAIGVMPQELNMDPFFTARAALEVQAGLYGVPKAQRRTEEILALIGLTDKADAWARSLSGGMRRRLLLGKALVHSPQILVLDEPTAGVDIELRQMLWTNVRKLNEQGMTIILTTHYLEEAQEMCDEIAIINHGAVVVRDRTANLLARIDTKTLVIQPDAPAPADIPIPDGVTLDRRRDGALAFTYQRNRTSANAVLDALRTAGITIRDVASEEADLEDVFLSLTSSGTAAR</sequence>
<comment type="caution">
    <text evidence="5">The sequence shown here is derived from an EMBL/GenBank/DDBJ whole genome shotgun (WGS) entry which is preliminary data.</text>
</comment>
<evidence type="ECO:0000313" key="5">
    <source>
        <dbReference type="EMBL" id="OIQ87477.1"/>
    </source>
</evidence>
<keyword evidence="5" id="KW-0378">Hydrolase</keyword>
<keyword evidence="1" id="KW-0813">Transport</keyword>
<dbReference type="SMART" id="SM00382">
    <property type="entry name" value="AAA"/>
    <property type="match status" value="1"/>
</dbReference>
<dbReference type="InterPro" id="IPR027417">
    <property type="entry name" value="P-loop_NTPase"/>
</dbReference>
<evidence type="ECO:0000259" key="4">
    <source>
        <dbReference type="PROSITE" id="PS50893"/>
    </source>
</evidence>
<dbReference type="EMBL" id="MLJW01000420">
    <property type="protein sequence ID" value="OIQ87477.1"/>
    <property type="molecule type" value="Genomic_DNA"/>
</dbReference>
<dbReference type="PANTHER" id="PTHR42711">
    <property type="entry name" value="ABC TRANSPORTER ATP-BINDING PROTEIN"/>
    <property type="match status" value="1"/>
</dbReference>
<dbReference type="InterPro" id="IPR050763">
    <property type="entry name" value="ABC_transporter_ATP-binding"/>
</dbReference>
<dbReference type="PROSITE" id="PS00211">
    <property type="entry name" value="ABC_TRANSPORTER_1"/>
    <property type="match status" value="1"/>
</dbReference>
<name>A0A1J5RH80_9ZZZZ</name>
<dbReference type="AlphaFoldDB" id="A0A1J5RH80"/>
<protein>
    <submittedName>
        <fullName evidence="5">Daunorubicin/doxorubicin resistance ATP-binding protein DrrA</fullName>
        <ecNumber evidence="5">3.6.3.-</ecNumber>
    </submittedName>
</protein>
<dbReference type="InterPro" id="IPR003439">
    <property type="entry name" value="ABC_transporter-like_ATP-bd"/>
</dbReference>
<evidence type="ECO:0000256" key="2">
    <source>
        <dbReference type="ARBA" id="ARBA00022741"/>
    </source>
</evidence>
<accession>A0A1J5RH80</accession>
<gene>
    <name evidence="5" type="primary">drrA_25</name>
    <name evidence="5" type="ORF">GALL_306440</name>
</gene>
<dbReference type="PROSITE" id="PS50893">
    <property type="entry name" value="ABC_TRANSPORTER_2"/>
    <property type="match status" value="1"/>
</dbReference>
<evidence type="ECO:0000256" key="1">
    <source>
        <dbReference type="ARBA" id="ARBA00022448"/>
    </source>
</evidence>